<evidence type="ECO:0000256" key="3">
    <source>
        <dbReference type="ARBA" id="ARBA00022723"/>
    </source>
</evidence>
<dbReference type="SUPFAM" id="SSF51338">
    <property type="entry name" value="Composite domain of metallo-dependent hydrolases"/>
    <property type="match status" value="1"/>
</dbReference>
<feature type="binding site" evidence="6">
    <location>
        <position position="305"/>
    </location>
    <ligand>
        <name>Zn(2+)</name>
        <dbReference type="ChEBI" id="CHEBI:29105"/>
        <label>1</label>
    </ligand>
</feature>
<keyword evidence="3 6" id="KW-0479">Metal-binding</keyword>
<feature type="binding site" evidence="6">
    <location>
        <position position="152"/>
    </location>
    <ligand>
        <name>Zn(2+)</name>
        <dbReference type="ChEBI" id="CHEBI:29105"/>
        <label>2</label>
    </ligand>
</feature>
<feature type="active site" evidence="6">
    <location>
        <position position="305"/>
    </location>
</feature>
<comment type="catalytic activity">
    <reaction evidence="6">
        <text>(S)-dihydroorotate + H2O = N-carbamoyl-L-aspartate + H(+)</text>
        <dbReference type="Rhea" id="RHEA:24296"/>
        <dbReference type="ChEBI" id="CHEBI:15377"/>
        <dbReference type="ChEBI" id="CHEBI:15378"/>
        <dbReference type="ChEBI" id="CHEBI:30864"/>
        <dbReference type="ChEBI" id="CHEBI:32814"/>
        <dbReference type="EC" id="3.5.2.3"/>
    </reaction>
</comment>
<feature type="binding site" evidence="6">
    <location>
        <position position="152"/>
    </location>
    <ligand>
        <name>Zn(2+)</name>
        <dbReference type="ChEBI" id="CHEBI:29105"/>
        <label>1</label>
    </ligand>
</feature>
<comment type="similarity">
    <text evidence="2 6">Belongs to the metallo-dependent hydrolases superfamily. DHOase family. Class I DHOase subfamily.</text>
</comment>
<dbReference type="GO" id="GO:0008270">
    <property type="term" value="F:zinc ion binding"/>
    <property type="evidence" value="ECO:0007669"/>
    <property type="project" value="UniProtKB-UniRule"/>
</dbReference>
<dbReference type="NCBIfam" id="TIGR00857">
    <property type="entry name" value="pyrC_multi"/>
    <property type="match status" value="1"/>
</dbReference>
<comment type="cofactor">
    <cofactor evidence="6">
        <name>Zn(2+)</name>
        <dbReference type="ChEBI" id="CHEBI:29105"/>
    </cofactor>
    <text evidence="6">Binds 2 Zn(2+) ions per subunit.</text>
</comment>
<dbReference type="PANTHER" id="PTHR43668:SF2">
    <property type="entry name" value="ALLANTOINASE"/>
    <property type="match status" value="1"/>
</dbReference>
<proteinExistence type="inferred from homology"/>
<feature type="binding site" evidence="6">
    <location>
        <position position="61"/>
    </location>
    <ligand>
        <name>Zn(2+)</name>
        <dbReference type="ChEBI" id="CHEBI:29105"/>
        <label>1</label>
    </ligand>
</feature>
<dbReference type="PROSITE" id="PS00483">
    <property type="entry name" value="DIHYDROOROTASE_2"/>
    <property type="match status" value="1"/>
</dbReference>
<feature type="binding site" evidence="6">
    <location>
        <position position="278"/>
    </location>
    <ligand>
        <name>substrate</name>
    </ligand>
</feature>
<accession>A0A2K4ZJU4</accession>
<comment type="caution">
    <text evidence="6">Lacks conserved residue(s) required for the propagation of feature annotation.</text>
</comment>
<feature type="binding site" evidence="6">
    <location>
        <position position="309"/>
    </location>
    <ligand>
        <name>substrate</name>
    </ligand>
</feature>
<comment type="pathway">
    <text evidence="6">Pyrimidine metabolism; UMP biosynthesis via de novo pathway; (S)-dihydroorotate from bicarbonate: step 3/3.</text>
</comment>
<dbReference type="SUPFAM" id="SSF51556">
    <property type="entry name" value="Metallo-dependent hydrolases"/>
    <property type="match status" value="1"/>
</dbReference>
<dbReference type="EC" id="3.5.2.3" evidence="6"/>
<sequence length="422" mass="45005">MLLIRNGYVIDPKSGVEGKYDILTDGDKIRKIGKNLERPDDRFQVIDAEGLLVAPGLVDVHVHFRDPGFPEKEDILTGAAAAAAGGFTTVVLMANTRPPVDNRETLTYVLEKGRSTGIHVLSCANVTLGMQGRELTPMEELAAAGAAGFTDDGIPLLDETLVRDAMKRAAALDMPISFHEEDPALISDNGVNRGKASTFFGIGGSPREAEITLTGRDLELALETGACINIQHISAKESVELVRQAKKRGANIHAEATPHHFMLTEEAAIQYGTLAKMNPPLREEADRLAIIQGLADGTIDIIATDHAPHTAKEKERDITKAPSGIIGLETALSLAITGLVNEGRLTMGQLLRLMSTNPAGLYHLNAGFLAENGPADIILIDTAADNVPGKYVSKASNTPFTGWKLKGKVVKTIAAGRVVYSG</sequence>
<evidence type="ECO:0000256" key="1">
    <source>
        <dbReference type="ARBA" id="ARBA00002368"/>
    </source>
</evidence>
<evidence type="ECO:0000259" key="7">
    <source>
        <dbReference type="Pfam" id="PF12890"/>
    </source>
</evidence>
<dbReference type="PROSITE" id="PS00482">
    <property type="entry name" value="DIHYDROOROTASE_1"/>
    <property type="match status" value="1"/>
</dbReference>
<dbReference type="InterPro" id="IPR004722">
    <property type="entry name" value="DHOase"/>
</dbReference>
<dbReference type="Proteomes" id="UP000236311">
    <property type="component" value="Unassembled WGS sequence"/>
</dbReference>
<reference evidence="8 9" key="1">
    <citation type="submission" date="2018-01" db="EMBL/GenBank/DDBJ databases">
        <authorList>
            <person name="Gaut B.S."/>
            <person name="Morton B.R."/>
            <person name="Clegg M.T."/>
            <person name="Duvall M.R."/>
        </authorList>
    </citation>
    <scope>NUCLEOTIDE SEQUENCE [LARGE SCALE GENOMIC DNA]</scope>
    <source>
        <strain evidence="8">GP69</strain>
    </source>
</reference>
<feature type="binding site" evidence="6">
    <location>
        <begin position="63"/>
        <end position="65"/>
    </location>
    <ligand>
        <name>substrate</name>
    </ligand>
</feature>
<keyword evidence="5 6" id="KW-0665">Pyrimidine biosynthesis</keyword>
<dbReference type="EMBL" id="OFSM01000019">
    <property type="protein sequence ID" value="SOY30739.1"/>
    <property type="molecule type" value="Genomic_DNA"/>
</dbReference>
<keyword evidence="4 6" id="KW-0378">Hydrolase</keyword>
<dbReference type="RefSeq" id="WP_172455179.1">
    <property type="nucleotide sequence ID" value="NZ_JANJZD010000019.1"/>
</dbReference>
<evidence type="ECO:0000313" key="9">
    <source>
        <dbReference type="Proteomes" id="UP000236311"/>
    </source>
</evidence>
<feature type="binding site" evidence="6">
    <location>
        <position position="232"/>
    </location>
    <ligand>
        <name>Zn(2+)</name>
        <dbReference type="ChEBI" id="CHEBI:29105"/>
        <label>2</label>
    </ligand>
</feature>
<organism evidence="8 9">
    <name type="scientific">Acetatifactor muris</name>
    <dbReference type="NCBI Taxonomy" id="879566"/>
    <lineage>
        <taxon>Bacteria</taxon>
        <taxon>Bacillati</taxon>
        <taxon>Bacillota</taxon>
        <taxon>Clostridia</taxon>
        <taxon>Lachnospirales</taxon>
        <taxon>Lachnospiraceae</taxon>
        <taxon>Acetatifactor</taxon>
    </lineage>
</organism>
<keyword evidence="9" id="KW-1185">Reference proteome</keyword>
<evidence type="ECO:0000256" key="5">
    <source>
        <dbReference type="ARBA" id="ARBA00022975"/>
    </source>
</evidence>
<dbReference type="GO" id="GO:0005737">
    <property type="term" value="C:cytoplasm"/>
    <property type="evidence" value="ECO:0007669"/>
    <property type="project" value="TreeGrafter"/>
</dbReference>
<dbReference type="GO" id="GO:0006145">
    <property type="term" value="P:purine nucleobase catabolic process"/>
    <property type="evidence" value="ECO:0007669"/>
    <property type="project" value="TreeGrafter"/>
</dbReference>
<dbReference type="InterPro" id="IPR011059">
    <property type="entry name" value="Metal-dep_hydrolase_composite"/>
</dbReference>
<dbReference type="Pfam" id="PF12890">
    <property type="entry name" value="DHOase"/>
    <property type="match status" value="1"/>
</dbReference>
<feature type="domain" description="Dihydroorotase catalytic" evidence="7">
    <location>
        <begin position="52"/>
        <end position="238"/>
    </location>
</feature>
<feature type="binding site" evidence="6">
    <location>
        <position position="179"/>
    </location>
    <ligand>
        <name>Zn(2+)</name>
        <dbReference type="ChEBI" id="CHEBI:29105"/>
        <label>2</label>
    </ligand>
</feature>
<evidence type="ECO:0000256" key="6">
    <source>
        <dbReference type="HAMAP-Rule" id="MF_00220"/>
    </source>
</evidence>
<keyword evidence="6" id="KW-0862">Zinc</keyword>
<dbReference type="InterPro" id="IPR032466">
    <property type="entry name" value="Metal_Hydrolase"/>
</dbReference>
<dbReference type="InterPro" id="IPR024403">
    <property type="entry name" value="DHOase_cat"/>
</dbReference>
<evidence type="ECO:0000256" key="2">
    <source>
        <dbReference type="ARBA" id="ARBA00010286"/>
    </source>
</evidence>
<evidence type="ECO:0000256" key="4">
    <source>
        <dbReference type="ARBA" id="ARBA00022801"/>
    </source>
</evidence>
<dbReference type="CDD" id="cd01317">
    <property type="entry name" value="DHOase_IIa"/>
    <property type="match status" value="1"/>
</dbReference>
<dbReference type="InterPro" id="IPR002195">
    <property type="entry name" value="Dihydroorotase_CS"/>
</dbReference>
<dbReference type="InterPro" id="IPR050138">
    <property type="entry name" value="DHOase/Allantoinase_Hydrolase"/>
</dbReference>
<dbReference type="AlphaFoldDB" id="A0A2K4ZJU4"/>
<protein>
    <recommendedName>
        <fullName evidence="6">Dihydroorotase</fullName>
        <shortName evidence="6">DHOase</shortName>
        <ecNumber evidence="6">3.5.2.3</ecNumber>
    </recommendedName>
</protein>
<feature type="binding site" evidence="6">
    <location>
        <position position="63"/>
    </location>
    <ligand>
        <name>Zn(2+)</name>
        <dbReference type="ChEBI" id="CHEBI:29105"/>
        <label>1</label>
    </ligand>
</feature>
<dbReference type="GO" id="GO:0044205">
    <property type="term" value="P:'de novo' UMP biosynthetic process"/>
    <property type="evidence" value="ECO:0007669"/>
    <property type="project" value="UniProtKB-UniRule"/>
</dbReference>
<dbReference type="UniPathway" id="UPA00070">
    <property type="reaction ID" value="UER00117"/>
</dbReference>
<dbReference type="HAMAP" id="MF_00220_B">
    <property type="entry name" value="PyrC_classI_B"/>
    <property type="match status" value="1"/>
</dbReference>
<comment type="function">
    <text evidence="1 6">Catalyzes the reversible cyclization of carbamoyl aspartate to dihydroorotate.</text>
</comment>
<dbReference type="Gene3D" id="3.20.20.140">
    <property type="entry name" value="Metal-dependent hydrolases"/>
    <property type="match status" value="1"/>
</dbReference>
<evidence type="ECO:0000313" key="8">
    <source>
        <dbReference type="EMBL" id="SOY30739.1"/>
    </source>
</evidence>
<dbReference type="GO" id="GO:0004151">
    <property type="term" value="F:dihydroorotase activity"/>
    <property type="evidence" value="ECO:0007669"/>
    <property type="project" value="UniProtKB-UniRule"/>
</dbReference>
<dbReference type="GO" id="GO:0004038">
    <property type="term" value="F:allantoinase activity"/>
    <property type="evidence" value="ECO:0007669"/>
    <property type="project" value="TreeGrafter"/>
</dbReference>
<name>A0A2K4ZJU4_9FIRM</name>
<dbReference type="PANTHER" id="PTHR43668">
    <property type="entry name" value="ALLANTOINASE"/>
    <property type="match status" value="1"/>
</dbReference>
<feature type="binding site" evidence="6">
    <location>
        <position position="95"/>
    </location>
    <ligand>
        <name>substrate</name>
    </ligand>
</feature>
<gene>
    <name evidence="8" type="primary">pyrC_1</name>
    <name evidence="6" type="synonym">pyrC</name>
    <name evidence="8" type="ORF">AMURIS_03470</name>
</gene>